<protein>
    <submittedName>
        <fullName evidence="8">MFS transporter</fullName>
    </submittedName>
</protein>
<dbReference type="EMBL" id="JBHSBC010000012">
    <property type="protein sequence ID" value="MFC3981050.1"/>
    <property type="molecule type" value="Genomic_DNA"/>
</dbReference>
<reference evidence="9" key="1">
    <citation type="journal article" date="2019" name="Int. J. Syst. Evol. Microbiol.">
        <title>The Global Catalogue of Microorganisms (GCM) 10K type strain sequencing project: providing services to taxonomists for standard genome sequencing and annotation.</title>
        <authorList>
            <consortium name="The Broad Institute Genomics Platform"/>
            <consortium name="The Broad Institute Genome Sequencing Center for Infectious Disease"/>
            <person name="Wu L."/>
            <person name="Ma J."/>
        </authorList>
    </citation>
    <scope>NUCLEOTIDE SEQUENCE [LARGE SCALE GENOMIC DNA]</scope>
    <source>
        <strain evidence="9">TBRC 7912</strain>
    </source>
</reference>
<feature type="transmembrane region" description="Helical" evidence="6">
    <location>
        <begin position="171"/>
        <end position="192"/>
    </location>
</feature>
<dbReference type="PANTHER" id="PTHR43124:SF10">
    <property type="entry name" value="PURINE EFFLUX PUMP PBUE"/>
    <property type="match status" value="1"/>
</dbReference>
<evidence type="ECO:0000256" key="3">
    <source>
        <dbReference type="ARBA" id="ARBA00022692"/>
    </source>
</evidence>
<dbReference type="SUPFAM" id="SSF103473">
    <property type="entry name" value="MFS general substrate transporter"/>
    <property type="match status" value="1"/>
</dbReference>
<dbReference type="CDD" id="cd17324">
    <property type="entry name" value="MFS_NepI_like"/>
    <property type="match status" value="1"/>
</dbReference>
<evidence type="ECO:0000256" key="1">
    <source>
        <dbReference type="ARBA" id="ARBA00004651"/>
    </source>
</evidence>
<comment type="subcellular location">
    <subcellularLocation>
        <location evidence="1">Cell membrane</location>
        <topology evidence="1">Multi-pass membrane protein</topology>
    </subcellularLocation>
</comment>
<feature type="transmembrane region" description="Helical" evidence="6">
    <location>
        <begin position="213"/>
        <end position="236"/>
    </location>
</feature>
<proteinExistence type="predicted"/>
<dbReference type="Pfam" id="PF07690">
    <property type="entry name" value="MFS_1"/>
    <property type="match status" value="1"/>
</dbReference>
<dbReference type="RefSeq" id="WP_386189919.1">
    <property type="nucleotide sequence ID" value="NZ_JBHSBC010000012.1"/>
</dbReference>
<comment type="caution">
    <text evidence="8">The sequence shown here is derived from an EMBL/GenBank/DDBJ whole genome shotgun (WGS) entry which is preliminary data.</text>
</comment>
<dbReference type="Gene3D" id="1.20.1250.20">
    <property type="entry name" value="MFS general substrate transporter like domains"/>
    <property type="match status" value="2"/>
</dbReference>
<dbReference type="PANTHER" id="PTHR43124">
    <property type="entry name" value="PURINE EFFLUX PUMP PBUE"/>
    <property type="match status" value="1"/>
</dbReference>
<feature type="transmembrane region" description="Helical" evidence="6">
    <location>
        <begin position="279"/>
        <end position="298"/>
    </location>
</feature>
<evidence type="ECO:0000313" key="9">
    <source>
        <dbReference type="Proteomes" id="UP001595698"/>
    </source>
</evidence>
<keyword evidence="2" id="KW-1003">Cell membrane</keyword>
<gene>
    <name evidence="8" type="ORF">ACFOYY_13015</name>
</gene>
<feature type="transmembrane region" description="Helical" evidence="6">
    <location>
        <begin position="51"/>
        <end position="75"/>
    </location>
</feature>
<dbReference type="InterPro" id="IPR011701">
    <property type="entry name" value="MFS"/>
</dbReference>
<feature type="transmembrane region" description="Helical" evidence="6">
    <location>
        <begin position="20"/>
        <end position="39"/>
    </location>
</feature>
<evidence type="ECO:0000259" key="7">
    <source>
        <dbReference type="PROSITE" id="PS50850"/>
    </source>
</evidence>
<keyword evidence="4 6" id="KW-1133">Transmembrane helix</keyword>
<accession>A0ABV8F039</accession>
<evidence type="ECO:0000256" key="5">
    <source>
        <dbReference type="ARBA" id="ARBA00023136"/>
    </source>
</evidence>
<evidence type="ECO:0000256" key="4">
    <source>
        <dbReference type="ARBA" id="ARBA00022989"/>
    </source>
</evidence>
<evidence type="ECO:0000256" key="2">
    <source>
        <dbReference type="ARBA" id="ARBA00022475"/>
    </source>
</evidence>
<keyword evidence="3 6" id="KW-0812">Transmembrane</keyword>
<feature type="transmembrane region" description="Helical" evidence="6">
    <location>
        <begin position="112"/>
        <end position="133"/>
    </location>
</feature>
<evidence type="ECO:0000313" key="8">
    <source>
        <dbReference type="EMBL" id="MFC3981050.1"/>
    </source>
</evidence>
<evidence type="ECO:0000256" key="6">
    <source>
        <dbReference type="SAM" id="Phobius"/>
    </source>
</evidence>
<feature type="transmembrane region" description="Helical" evidence="6">
    <location>
        <begin position="373"/>
        <end position="392"/>
    </location>
</feature>
<dbReference type="PROSITE" id="PS50850">
    <property type="entry name" value="MFS"/>
    <property type="match status" value="1"/>
</dbReference>
<feature type="transmembrane region" description="Helical" evidence="6">
    <location>
        <begin position="248"/>
        <end position="267"/>
    </location>
</feature>
<dbReference type="InterPro" id="IPR036259">
    <property type="entry name" value="MFS_trans_sf"/>
</dbReference>
<dbReference type="Proteomes" id="UP001595698">
    <property type="component" value="Unassembled WGS sequence"/>
</dbReference>
<feature type="domain" description="Major facilitator superfamily (MFS) profile" evidence="7">
    <location>
        <begin position="17"/>
        <end position="394"/>
    </location>
</feature>
<dbReference type="InterPro" id="IPR050189">
    <property type="entry name" value="MFS_Efflux_Transporters"/>
</dbReference>
<organism evidence="8 9">
    <name type="scientific">Streptosporangium jomthongense</name>
    <dbReference type="NCBI Taxonomy" id="1193683"/>
    <lineage>
        <taxon>Bacteria</taxon>
        <taxon>Bacillati</taxon>
        <taxon>Actinomycetota</taxon>
        <taxon>Actinomycetes</taxon>
        <taxon>Streptosporangiales</taxon>
        <taxon>Streptosporangiaceae</taxon>
        <taxon>Streptosporangium</taxon>
    </lineage>
</organism>
<feature type="transmembrane region" description="Helical" evidence="6">
    <location>
        <begin position="142"/>
        <end position="165"/>
    </location>
</feature>
<keyword evidence="9" id="KW-1185">Reference proteome</keyword>
<dbReference type="InterPro" id="IPR020846">
    <property type="entry name" value="MFS_dom"/>
</dbReference>
<feature type="transmembrane region" description="Helical" evidence="6">
    <location>
        <begin position="82"/>
        <end position="100"/>
    </location>
</feature>
<name>A0ABV8F039_9ACTN</name>
<sequence>MSNVSISRPAALGGLGRTWVLALGTFAVGTDAFVLAGFLPDVAASLRSSTAGAGQAVTVFAAAYALSAPVVATVTARLPRRALLVAALVLLAVANAGSALAPDLPSLLVTRVLAAVGAAAYTPTAGAVSAALVRPELRARALAVVVGGLTVATALGVPLGGAIGAVMGWRAALGLVAALCLVTALAAGALTPPLPGGVPVPLRTRLAVLRRPGVAVVLPLTALGMAAAYTVYAFAVPALGALGVTGSGAVWALSAYGLGAVAGNLAAGFAADRIGPVRTLATGYTLMAVTMAAFALLAVTGVRAPAAVALLAVTWGAASWCQTPPQQYRLIEAATAQAPLLVALNSSAIYLGISTGTAVGGLTMSAGTGTTFAVATALALAALAWLSVTAGVTRR</sequence>
<keyword evidence="5 6" id="KW-0472">Membrane</keyword>